<keyword evidence="2" id="KW-0328">Glycosyltransferase</keyword>
<evidence type="ECO:0000313" key="2">
    <source>
        <dbReference type="EMBL" id="MEX0405908.1"/>
    </source>
</evidence>
<dbReference type="Gene3D" id="3.90.550.10">
    <property type="entry name" value="Spore Coat Polysaccharide Biosynthesis Protein SpsA, Chain A"/>
    <property type="match status" value="1"/>
</dbReference>
<dbReference type="CDD" id="cd00761">
    <property type="entry name" value="Glyco_tranf_GTA_type"/>
    <property type="match status" value="1"/>
</dbReference>
<keyword evidence="3" id="KW-1185">Reference proteome</keyword>
<evidence type="ECO:0000313" key="3">
    <source>
        <dbReference type="Proteomes" id="UP001556692"/>
    </source>
</evidence>
<dbReference type="Proteomes" id="UP001556692">
    <property type="component" value="Unassembled WGS sequence"/>
</dbReference>
<comment type="caution">
    <text evidence="2">The sequence shown here is derived from an EMBL/GenBank/DDBJ whole genome shotgun (WGS) entry which is preliminary data.</text>
</comment>
<dbReference type="InterPro" id="IPR029044">
    <property type="entry name" value="Nucleotide-diphossugar_trans"/>
</dbReference>
<feature type="domain" description="Glycosyltransferase 2-like" evidence="1">
    <location>
        <begin position="4"/>
        <end position="121"/>
    </location>
</feature>
<dbReference type="InterPro" id="IPR050834">
    <property type="entry name" value="Glycosyltransf_2"/>
</dbReference>
<gene>
    <name evidence="2" type="ORF">ABGN05_09570</name>
</gene>
<dbReference type="GO" id="GO:0016757">
    <property type="term" value="F:glycosyltransferase activity"/>
    <property type="evidence" value="ECO:0007669"/>
    <property type="project" value="UniProtKB-KW"/>
</dbReference>
<dbReference type="InterPro" id="IPR001173">
    <property type="entry name" value="Glyco_trans_2-like"/>
</dbReference>
<sequence>MTASVIISARDAARTIGETLDSIAAQTAAPLEIILVDDGSIDETADIAERHPARVHVVRSVNRGPAAAANTGVGLSRGKWLAFLDADDLWMPERLRLALDKAHSSGCDAVMGSMLAFRDPDTPPEAFAGLRYVEGVTQGAVVGALLVRSSGFRSLGGFDERFRTGHFVEFMGRFRHAGQRLETIPDCILLRRIRPASLGRRSASDATGGTDRLSKDFLQIAREAIRRRAAGN</sequence>
<dbReference type="EC" id="2.4.-.-" evidence="2"/>
<organism evidence="2 3">
    <name type="scientific">Aquibium pacificus</name>
    <dbReference type="NCBI Taxonomy" id="3153579"/>
    <lineage>
        <taxon>Bacteria</taxon>
        <taxon>Pseudomonadati</taxon>
        <taxon>Pseudomonadota</taxon>
        <taxon>Alphaproteobacteria</taxon>
        <taxon>Hyphomicrobiales</taxon>
        <taxon>Phyllobacteriaceae</taxon>
        <taxon>Aquibium</taxon>
    </lineage>
</organism>
<reference evidence="2 3" key="1">
    <citation type="submission" date="2024-05" db="EMBL/GenBank/DDBJ databases">
        <authorList>
            <person name="Jiang F."/>
        </authorList>
    </citation>
    <scope>NUCLEOTIDE SEQUENCE [LARGE SCALE GENOMIC DNA]</scope>
    <source>
        <strain evidence="2 3">LZ166</strain>
    </source>
</reference>
<evidence type="ECO:0000259" key="1">
    <source>
        <dbReference type="Pfam" id="PF00535"/>
    </source>
</evidence>
<protein>
    <submittedName>
        <fullName evidence="2">Glycosyltransferase family A protein</fullName>
        <ecNumber evidence="2">2.4.-.-</ecNumber>
    </submittedName>
</protein>
<dbReference type="RefSeq" id="WP_367953781.1">
    <property type="nucleotide sequence ID" value="NZ_JBDPGJ010000002.1"/>
</dbReference>
<dbReference type="SUPFAM" id="SSF53448">
    <property type="entry name" value="Nucleotide-diphospho-sugar transferases"/>
    <property type="match status" value="1"/>
</dbReference>
<dbReference type="EMBL" id="JBDPGJ010000002">
    <property type="protein sequence ID" value="MEX0405908.1"/>
    <property type="molecule type" value="Genomic_DNA"/>
</dbReference>
<proteinExistence type="predicted"/>
<accession>A0ABV3SHW5</accession>
<dbReference type="Pfam" id="PF00535">
    <property type="entry name" value="Glycos_transf_2"/>
    <property type="match status" value="1"/>
</dbReference>
<name>A0ABV3SHW5_9HYPH</name>
<dbReference type="PANTHER" id="PTHR43685:SF2">
    <property type="entry name" value="GLYCOSYLTRANSFERASE 2-LIKE DOMAIN-CONTAINING PROTEIN"/>
    <property type="match status" value="1"/>
</dbReference>
<keyword evidence="2" id="KW-0808">Transferase</keyword>
<dbReference type="PANTHER" id="PTHR43685">
    <property type="entry name" value="GLYCOSYLTRANSFERASE"/>
    <property type="match status" value="1"/>
</dbReference>